<dbReference type="InterPro" id="IPR040234">
    <property type="entry name" value="QC/QCL"/>
</dbReference>
<dbReference type="PANTHER" id="PTHR12283:SF6">
    <property type="entry name" value="GLUTAMINYL-PEPTIDE CYCLOTRANSFERASE-RELATED"/>
    <property type="match status" value="1"/>
</dbReference>
<keyword evidence="2" id="KW-0012">Acyltransferase</keyword>
<proteinExistence type="predicted"/>
<name>A0ABX0UST1_9BACT</name>
<reference evidence="4 5" key="1">
    <citation type="submission" date="2020-03" db="EMBL/GenBank/DDBJ databases">
        <title>Genomic Encyclopedia of Type Strains, Phase IV (KMG-IV): sequencing the most valuable type-strain genomes for metagenomic binning, comparative biology and taxonomic classification.</title>
        <authorList>
            <person name="Goeker M."/>
        </authorList>
    </citation>
    <scope>NUCLEOTIDE SEQUENCE [LARGE SCALE GENOMIC DNA]</scope>
    <source>
        <strain evidence="4 5">DSM 102865</strain>
    </source>
</reference>
<dbReference type="PROSITE" id="PS51257">
    <property type="entry name" value="PROKAR_LIPOPROTEIN"/>
    <property type="match status" value="1"/>
</dbReference>
<evidence type="ECO:0000313" key="4">
    <source>
        <dbReference type="EMBL" id="NIJ56017.1"/>
    </source>
</evidence>
<feature type="domain" description="Peptidase M28" evidence="3">
    <location>
        <begin position="101"/>
        <end position="323"/>
    </location>
</feature>
<organism evidence="4 5">
    <name type="scientific">Dyadobacter arcticus</name>
    <dbReference type="NCBI Taxonomy" id="1078754"/>
    <lineage>
        <taxon>Bacteria</taxon>
        <taxon>Pseudomonadati</taxon>
        <taxon>Bacteroidota</taxon>
        <taxon>Cytophagia</taxon>
        <taxon>Cytophagales</taxon>
        <taxon>Spirosomataceae</taxon>
        <taxon>Dyadobacter</taxon>
    </lineage>
</organism>
<keyword evidence="1" id="KW-0808">Transferase</keyword>
<dbReference type="PANTHER" id="PTHR12283">
    <property type="entry name" value="GLUTAMINYL-PEPTIDE CYCLOTRANSFERASE"/>
    <property type="match status" value="1"/>
</dbReference>
<comment type="caution">
    <text evidence="4">The sequence shown here is derived from an EMBL/GenBank/DDBJ whole genome shotgun (WGS) entry which is preliminary data.</text>
</comment>
<dbReference type="Gene3D" id="3.40.630.10">
    <property type="entry name" value="Zn peptidases"/>
    <property type="match status" value="1"/>
</dbReference>
<accession>A0ABX0UST1</accession>
<sequence>MKFLPILFFSFLIYGCNSKDSSEQTSEQNATKLVNSPEFSSDSAYQFVQKQVNFGPRVPNTPAHKACGDYLVATLKKYSFQVIEQPFTATTFDGKKLNARNIIGSFNPTAAKRILLTSHWDSRPFSDQDSTIKTKPVIAANDGASGIGILLEVARVLSLQTPKPDIGVDIIFFDAEDWGSSGEETSLEYSGFCLGSQHWAANKHVPNYTAYFGILLDMAGAKGATFFKEGYSVQMAEEVVRQVWTTASRLGYSNYFIDERGSAITDDHLPVNKVAHIPMIDIIHTRQNNLAHTFFDQWHTADDTMEHIDSQTLKAVGQTLLQVLYQEAAGQAL</sequence>
<dbReference type="InterPro" id="IPR007484">
    <property type="entry name" value="Peptidase_M28"/>
</dbReference>
<dbReference type="Pfam" id="PF04389">
    <property type="entry name" value="Peptidase_M28"/>
    <property type="match status" value="1"/>
</dbReference>
<dbReference type="SUPFAM" id="SSF53187">
    <property type="entry name" value="Zn-dependent exopeptidases"/>
    <property type="match status" value="1"/>
</dbReference>
<evidence type="ECO:0000256" key="2">
    <source>
        <dbReference type="ARBA" id="ARBA00023315"/>
    </source>
</evidence>
<dbReference type="Proteomes" id="UP001179181">
    <property type="component" value="Unassembled WGS sequence"/>
</dbReference>
<dbReference type="EMBL" id="JAASQJ010000007">
    <property type="protein sequence ID" value="NIJ56017.1"/>
    <property type="molecule type" value="Genomic_DNA"/>
</dbReference>
<gene>
    <name evidence="4" type="ORF">FHS68_005212</name>
</gene>
<keyword evidence="5" id="KW-1185">Reference proteome</keyword>
<protein>
    <recommendedName>
        <fullName evidence="3">Peptidase M28 domain-containing protein</fullName>
    </recommendedName>
</protein>
<evidence type="ECO:0000313" key="5">
    <source>
        <dbReference type="Proteomes" id="UP001179181"/>
    </source>
</evidence>
<evidence type="ECO:0000256" key="1">
    <source>
        <dbReference type="ARBA" id="ARBA00022679"/>
    </source>
</evidence>
<evidence type="ECO:0000259" key="3">
    <source>
        <dbReference type="Pfam" id="PF04389"/>
    </source>
</evidence>